<comment type="subcellular location">
    <subcellularLocation>
        <location evidence="1 5">Cytoplasm</location>
    </subcellularLocation>
</comment>
<dbReference type="Pfam" id="PF02631">
    <property type="entry name" value="RecX_HTH2"/>
    <property type="match status" value="1"/>
</dbReference>
<dbReference type="GO" id="GO:0005737">
    <property type="term" value="C:cytoplasm"/>
    <property type="evidence" value="ECO:0007669"/>
    <property type="project" value="UniProtKB-SubCell"/>
</dbReference>
<evidence type="ECO:0000313" key="9">
    <source>
        <dbReference type="EMBL" id="SER08335.1"/>
    </source>
</evidence>
<evidence type="ECO:0000256" key="2">
    <source>
        <dbReference type="ARBA" id="ARBA00009695"/>
    </source>
</evidence>
<name>A0A1H9LB16_BUTFI</name>
<keyword evidence="4 5" id="KW-0963">Cytoplasm</keyword>
<evidence type="ECO:0000259" key="6">
    <source>
        <dbReference type="Pfam" id="PF02631"/>
    </source>
</evidence>
<comment type="function">
    <text evidence="5">Modulates RecA activity.</text>
</comment>
<dbReference type="Gene3D" id="1.10.10.10">
    <property type="entry name" value="Winged helix-like DNA-binding domain superfamily/Winged helix DNA-binding domain"/>
    <property type="match status" value="3"/>
</dbReference>
<dbReference type="OrthoDB" id="9804967at2"/>
<proteinExistence type="inferred from homology"/>
<feature type="domain" description="RecX first three-helical" evidence="8">
    <location>
        <begin position="60"/>
        <end position="97"/>
    </location>
</feature>
<evidence type="ECO:0000256" key="1">
    <source>
        <dbReference type="ARBA" id="ARBA00004496"/>
    </source>
</evidence>
<feature type="domain" description="RecX second three-helical" evidence="6">
    <location>
        <begin position="105"/>
        <end position="144"/>
    </location>
</feature>
<organism evidence="9 10">
    <name type="scientific">Butyrivibrio fibrisolvens</name>
    <dbReference type="NCBI Taxonomy" id="831"/>
    <lineage>
        <taxon>Bacteria</taxon>
        <taxon>Bacillati</taxon>
        <taxon>Bacillota</taxon>
        <taxon>Clostridia</taxon>
        <taxon>Lachnospirales</taxon>
        <taxon>Lachnospiraceae</taxon>
        <taxon>Butyrivibrio</taxon>
    </lineage>
</organism>
<dbReference type="Proteomes" id="UP000182584">
    <property type="component" value="Unassembled WGS sequence"/>
</dbReference>
<evidence type="ECO:0000313" key="10">
    <source>
        <dbReference type="Proteomes" id="UP000182584"/>
    </source>
</evidence>
<gene>
    <name evidence="5" type="primary">recX</name>
    <name evidence="9" type="ORF">SAMN04487884_1023</name>
</gene>
<dbReference type="EMBL" id="FOGJ01000002">
    <property type="protein sequence ID" value="SER08335.1"/>
    <property type="molecule type" value="Genomic_DNA"/>
</dbReference>
<dbReference type="InterPro" id="IPR053925">
    <property type="entry name" value="RecX_HTH_3rd"/>
</dbReference>
<dbReference type="AlphaFoldDB" id="A0A1H9LB16"/>
<dbReference type="InterPro" id="IPR036388">
    <property type="entry name" value="WH-like_DNA-bd_sf"/>
</dbReference>
<accession>A0A1H9LB16</accession>
<dbReference type="Pfam" id="PF21981">
    <property type="entry name" value="RecX_HTH3"/>
    <property type="match status" value="1"/>
</dbReference>
<evidence type="ECO:0000259" key="8">
    <source>
        <dbReference type="Pfam" id="PF21982"/>
    </source>
</evidence>
<comment type="similarity">
    <text evidence="2 5">Belongs to the RecX family.</text>
</comment>
<evidence type="ECO:0000256" key="4">
    <source>
        <dbReference type="ARBA" id="ARBA00022490"/>
    </source>
</evidence>
<dbReference type="InterPro" id="IPR053926">
    <property type="entry name" value="RecX_HTH_1st"/>
</dbReference>
<evidence type="ECO:0000256" key="3">
    <source>
        <dbReference type="ARBA" id="ARBA00018111"/>
    </source>
</evidence>
<dbReference type="PANTHER" id="PTHR33602:SF1">
    <property type="entry name" value="REGULATORY PROTEIN RECX FAMILY PROTEIN"/>
    <property type="match status" value="1"/>
</dbReference>
<dbReference type="InterPro" id="IPR003783">
    <property type="entry name" value="Regulatory_RecX"/>
</dbReference>
<dbReference type="eggNOG" id="COG2137">
    <property type="taxonomic scope" value="Bacteria"/>
</dbReference>
<dbReference type="GO" id="GO:0006282">
    <property type="term" value="P:regulation of DNA repair"/>
    <property type="evidence" value="ECO:0007669"/>
    <property type="project" value="UniProtKB-UniRule"/>
</dbReference>
<dbReference type="Pfam" id="PF21982">
    <property type="entry name" value="RecX_HTH1"/>
    <property type="match status" value="1"/>
</dbReference>
<sequence>MIITSIKEYDKKRSQIYIDGEKAFLLYKGEIRKYKLEQDKEIDQITYDVIVREVLGKRAILRAMNLLQKRDYTEYKLREKLGDGGYPDSCIEDAIDYVKSYKYLDDRRYASDYARYYKESRSRKRIEQDLIQKGINKDLITEVMEEEYESDDEDIELEQIRHLLTKKHYSPSMDYKDKQKIMAFLYRKGYSTELIYKAMDMD</sequence>
<reference evidence="9 10" key="1">
    <citation type="submission" date="2016-10" db="EMBL/GenBank/DDBJ databases">
        <authorList>
            <person name="de Groot N.N."/>
        </authorList>
    </citation>
    <scope>NUCLEOTIDE SEQUENCE [LARGE SCALE GENOMIC DNA]</scope>
    <source>
        <strain evidence="9 10">AR40</strain>
    </source>
</reference>
<dbReference type="RefSeq" id="WP_074753866.1">
    <property type="nucleotide sequence ID" value="NZ_FOGJ01000002.1"/>
</dbReference>
<feature type="domain" description="RecX third three-helical" evidence="7">
    <location>
        <begin position="154"/>
        <end position="199"/>
    </location>
</feature>
<evidence type="ECO:0000259" key="7">
    <source>
        <dbReference type="Pfam" id="PF21981"/>
    </source>
</evidence>
<dbReference type="InterPro" id="IPR053924">
    <property type="entry name" value="RecX_HTH_2nd"/>
</dbReference>
<dbReference type="HAMAP" id="MF_01114">
    <property type="entry name" value="RecX"/>
    <property type="match status" value="1"/>
</dbReference>
<dbReference type="PANTHER" id="PTHR33602">
    <property type="entry name" value="REGULATORY PROTEIN RECX FAMILY PROTEIN"/>
    <property type="match status" value="1"/>
</dbReference>
<protein>
    <recommendedName>
        <fullName evidence="3 5">Regulatory protein RecX</fullName>
    </recommendedName>
</protein>
<evidence type="ECO:0000256" key="5">
    <source>
        <dbReference type="HAMAP-Rule" id="MF_01114"/>
    </source>
</evidence>